<evidence type="ECO:0000313" key="2">
    <source>
        <dbReference type="Proteomes" id="UP000247536"/>
    </source>
</evidence>
<keyword evidence="2" id="KW-1185">Reference proteome</keyword>
<comment type="caution">
    <text evidence="1">The sequence shown here is derived from an EMBL/GenBank/DDBJ whole genome shotgun (WGS) entry which is preliminary data.</text>
</comment>
<dbReference type="Proteomes" id="UP000247536">
    <property type="component" value="Unassembled WGS sequence"/>
</dbReference>
<dbReference type="RefSeq" id="WP_110792480.1">
    <property type="nucleotide sequence ID" value="NZ_QJRY01000005.1"/>
</dbReference>
<evidence type="ECO:0000313" key="1">
    <source>
        <dbReference type="EMBL" id="PYB72479.1"/>
    </source>
</evidence>
<protein>
    <submittedName>
        <fullName evidence="1">MarR family transcriptional regulator</fullName>
    </submittedName>
</protein>
<sequence>MDDAQATAGKRSRPIHPRIEPHLRLNVWQDAIAFLQHDGFDEALLSYCRSMAEPSAFRWPANKIFAQKMRYLTCYMLIGLDVRFRMGLGPQPSLTDLQAVVPGSSRQVSDLIAGLRAGGYVVAERSASDGRMIALRATPALILEVARSPLAFLAALERLRPSNPPPAEQLQADPYRLASLVGHSVMHYQKQDVLFGPFGTVVDFTGRDSGYLILCAVMGCHLAQRNGWDWQLSLSYDALAQRFQVSRQHVGNVLADAAESGIFITRAGKVQSVSEAFVTEFSTWGAGQMAHYRILAEISATPNLTG</sequence>
<dbReference type="EMBL" id="QJRY01000005">
    <property type="protein sequence ID" value="PYB72479.1"/>
    <property type="molecule type" value="Genomic_DNA"/>
</dbReference>
<proteinExistence type="predicted"/>
<gene>
    <name evidence="1" type="ORF">DMY87_15235</name>
</gene>
<accession>A0ABX5NUT0</accession>
<organism evidence="1 2">
    <name type="scientific">Rhizobium wuzhouense</name>
    <dbReference type="NCBI Taxonomy" id="1986026"/>
    <lineage>
        <taxon>Bacteria</taxon>
        <taxon>Pseudomonadati</taxon>
        <taxon>Pseudomonadota</taxon>
        <taxon>Alphaproteobacteria</taxon>
        <taxon>Hyphomicrobiales</taxon>
        <taxon>Rhizobiaceae</taxon>
        <taxon>Rhizobium/Agrobacterium group</taxon>
        <taxon>Rhizobium</taxon>
    </lineage>
</organism>
<name>A0ABX5NUT0_9HYPH</name>
<reference evidence="1 2" key="1">
    <citation type="submission" date="2018-06" db="EMBL/GenBank/DDBJ databases">
        <title>Rhizobium wuzhouense sp. nov., isolated from roots of Oryza officinalis.</title>
        <authorList>
            <person name="Yuan T."/>
        </authorList>
    </citation>
    <scope>NUCLEOTIDE SEQUENCE [LARGE SCALE GENOMIC DNA]</scope>
    <source>
        <strain evidence="1 2">W44</strain>
    </source>
</reference>